<dbReference type="Gene3D" id="2.50.20.10">
    <property type="entry name" value="Lipoprotein localisation LolA/LolB/LppX"/>
    <property type="match status" value="1"/>
</dbReference>
<name>A0A2K9LLI9_9GAMM</name>
<evidence type="ECO:0000313" key="2">
    <source>
        <dbReference type="EMBL" id="AUM13198.1"/>
    </source>
</evidence>
<dbReference type="OrthoDB" id="178023at2"/>
<feature type="signal peptide" evidence="1">
    <location>
        <begin position="1"/>
        <end position="26"/>
    </location>
</feature>
<dbReference type="AlphaFoldDB" id="A0A2K9LLI9"/>
<reference evidence="3" key="1">
    <citation type="submission" date="2017-08" db="EMBL/GenBank/DDBJ databases">
        <title>Direct submision.</title>
        <authorList>
            <person name="Kim S.-J."/>
            <person name="Rhee S.-K."/>
        </authorList>
    </citation>
    <scope>NUCLEOTIDE SEQUENCE [LARGE SCALE GENOMIC DNA]</scope>
    <source>
        <strain evidence="3">GI5</strain>
    </source>
</reference>
<keyword evidence="2" id="KW-0449">Lipoprotein</keyword>
<evidence type="ECO:0000313" key="3">
    <source>
        <dbReference type="Proteomes" id="UP000235116"/>
    </source>
</evidence>
<dbReference type="CDD" id="cd16329">
    <property type="entry name" value="LolA_like"/>
    <property type="match status" value="1"/>
</dbReference>
<sequence>MKSTYKLKLMASALLATSMAAAPAFAKVDQAQADKLGGSELTPSGAEVAANADGSIPKWEGGMTDNPSCYNGGEFLCNPFPDDKPLFTITAQNLDQYKSKLSPGQIAMFEKYPDTYRMPVYQTRRVYTIPDRIKELTKKNAVSTQTAGATGLTGLNLQGYPFPIPQNGLEAIWNHIGRWRGDALERTIGQVTPQANGNYSMVMFNDQLSVTNQLTDYVPGEDDNVMFYFKQQVTAPARLAGNVLLVHETIDQVKEPRRAWIYNAGQRRVRRAPQVAYDGPGTASDGLRTADNFDLFNGSPDRYEWTLKGKKEMYIAYNSYKLDEKGVPYDQMIQAGHINQDMARYELHRVWEVEGNLRAGTRHIYAKRVFFLDEDSWLAGVIDHYDGRGNLWRVAEAHQQFYYNVDVQGYAIETLYDLNAGRYLALGFENNEPKGTNFEVKFSKVEFQPAALRRSGVR</sequence>
<feature type="chain" id="PRO_5014720311" evidence="1">
    <location>
        <begin position="27"/>
        <end position="458"/>
    </location>
</feature>
<evidence type="ECO:0000256" key="1">
    <source>
        <dbReference type="SAM" id="SignalP"/>
    </source>
</evidence>
<keyword evidence="3" id="KW-1185">Reference proteome</keyword>
<organism evidence="2 3">
    <name type="scientific">Ketobacter alkanivorans</name>
    <dbReference type="NCBI Taxonomy" id="1917421"/>
    <lineage>
        <taxon>Bacteria</taxon>
        <taxon>Pseudomonadati</taxon>
        <taxon>Pseudomonadota</taxon>
        <taxon>Gammaproteobacteria</taxon>
        <taxon>Pseudomonadales</taxon>
        <taxon>Ketobacteraceae</taxon>
        <taxon>Ketobacter</taxon>
    </lineage>
</organism>
<keyword evidence="1" id="KW-0732">Signal</keyword>
<accession>A0A2K9LLI9</accession>
<dbReference type="Proteomes" id="UP000235116">
    <property type="component" value="Chromosome"/>
</dbReference>
<dbReference type="Pfam" id="PF07044">
    <property type="entry name" value="DUF1329"/>
    <property type="match status" value="1"/>
</dbReference>
<gene>
    <name evidence="2" type="ORF">Kalk_12510</name>
</gene>
<dbReference type="InterPro" id="IPR010752">
    <property type="entry name" value="DUF1329"/>
</dbReference>
<dbReference type="EMBL" id="CP022684">
    <property type="protein sequence ID" value="AUM13198.1"/>
    <property type="molecule type" value="Genomic_DNA"/>
</dbReference>
<proteinExistence type="predicted"/>
<dbReference type="KEGG" id="kak:Kalk_12510"/>
<protein>
    <submittedName>
        <fullName evidence="2">Outer membrane lipoprotein-sorting protein</fullName>
    </submittedName>
</protein>